<dbReference type="Proteomes" id="UP000049979">
    <property type="component" value="Unassembled WGS sequence"/>
</dbReference>
<evidence type="ECO:0000313" key="3">
    <source>
        <dbReference type="Proteomes" id="UP000049979"/>
    </source>
</evidence>
<organism evidence="2 3">
    <name type="scientific">Roseburia faecis</name>
    <dbReference type="NCBI Taxonomy" id="301302"/>
    <lineage>
        <taxon>Bacteria</taxon>
        <taxon>Bacillati</taxon>
        <taxon>Bacillota</taxon>
        <taxon>Clostridia</taxon>
        <taxon>Lachnospirales</taxon>
        <taxon>Lachnospiraceae</taxon>
        <taxon>Roseburia</taxon>
    </lineage>
</organism>
<dbReference type="SUPFAM" id="SSF52540">
    <property type="entry name" value="P-loop containing nucleoside triphosphate hydrolases"/>
    <property type="match status" value="1"/>
</dbReference>
<dbReference type="InterPro" id="IPR003959">
    <property type="entry name" value="ATPase_AAA_core"/>
</dbReference>
<dbReference type="CDD" id="cd00009">
    <property type="entry name" value="AAA"/>
    <property type="match status" value="1"/>
</dbReference>
<dbReference type="STRING" id="301302.ERS852420_01105"/>
<dbReference type="InterPro" id="IPR003593">
    <property type="entry name" value="AAA+_ATPase"/>
</dbReference>
<dbReference type="Pfam" id="PF00004">
    <property type="entry name" value="AAA"/>
    <property type="match status" value="1"/>
</dbReference>
<dbReference type="OrthoDB" id="9808317at2"/>
<dbReference type="AlphaFoldDB" id="A0A0M6WYG0"/>
<protein>
    <recommendedName>
        <fullName evidence="1">AAA+ ATPase domain-containing protein</fullName>
    </recommendedName>
</protein>
<dbReference type="RefSeq" id="WP_055068750.1">
    <property type="nucleotide sequence ID" value="NZ_CP173697.1"/>
</dbReference>
<dbReference type="SMART" id="SM00382">
    <property type="entry name" value="AAA"/>
    <property type="match status" value="1"/>
</dbReference>
<evidence type="ECO:0000313" key="2">
    <source>
        <dbReference type="EMBL" id="CRL42635.1"/>
    </source>
</evidence>
<feature type="domain" description="AAA+ ATPase" evidence="1">
    <location>
        <begin position="32"/>
        <end position="188"/>
    </location>
</feature>
<dbReference type="GO" id="GO:0016887">
    <property type="term" value="F:ATP hydrolysis activity"/>
    <property type="evidence" value="ECO:0007669"/>
    <property type="project" value="InterPro"/>
</dbReference>
<name>A0A0M6WYG0_9FIRM</name>
<keyword evidence="3" id="KW-1185">Reference proteome</keyword>
<gene>
    <name evidence="2" type="ORF">M72_16211</name>
</gene>
<evidence type="ECO:0000259" key="1">
    <source>
        <dbReference type="SMART" id="SM00382"/>
    </source>
</evidence>
<dbReference type="InterPro" id="IPR027417">
    <property type="entry name" value="P-loop_NTPase"/>
</dbReference>
<sequence>MNIKQAKQEIINTVQAYLTKDETGEYAIPVERQRPVLLIGPPGIGKTAIMEQVAQECGINLVSYTITHHTRQSAIGLPFISKKTYDGEDVSVTEYTMSEIIASIYDQIEQSGIHEGILFLDEINCVSETLAPTMLQFLQYKTFGNHRVPDGFVIVTAGNPPEYNKSVRDFDIVTYDRVKRIYIEEDFSVWKEYAYKAQIHGAILSYLEIKKNNFYSVVSDLDGKRFVTARGWEDLSQVMKVYEQLGFAIDYDFVVQYLQDEEIARDFAAYYELYNKYKNIYRIPEILEGSIPENSMTIKNAPFDEKLSLLGLLLDSLGQEFISYYRKKAAQEAFFEQLGFLRSDLKEGRGSGKEILERQISSYDTMITHRKKAGMIDREQEKAMCAALQAMNDCLTALAVEGTGDAKGDFLCVKKLFDEREQIRQKEISDAGRHLTHAFEFLARVFGEGQEMVIFLSELSAGYYSLKFVSECGNDAYYKYNKLLLLKERTQELKDEAMELLGL</sequence>
<dbReference type="EMBL" id="CVRR01000071">
    <property type="protein sequence ID" value="CRL42635.1"/>
    <property type="molecule type" value="Genomic_DNA"/>
</dbReference>
<proteinExistence type="predicted"/>
<dbReference type="Gene3D" id="3.40.50.300">
    <property type="entry name" value="P-loop containing nucleotide triphosphate hydrolases"/>
    <property type="match status" value="1"/>
</dbReference>
<dbReference type="GO" id="GO:0005524">
    <property type="term" value="F:ATP binding"/>
    <property type="evidence" value="ECO:0007669"/>
    <property type="project" value="InterPro"/>
</dbReference>
<accession>A0A0M6WYG0</accession>
<reference evidence="3" key="1">
    <citation type="submission" date="2015-05" db="EMBL/GenBank/DDBJ databases">
        <authorList>
            <consortium name="Pathogen Informatics"/>
        </authorList>
    </citation>
    <scope>NUCLEOTIDE SEQUENCE [LARGE SCALE GENOMIC DNA]</scope>
    <source>
        <strain evidence="3">M72</strain>
    </source>
</reference>